<evidence type="ECO:0000313" key="3">
    <source>
        <dbReference type="EMBL" id="GAA0168866.1"/>
    </source>
</evidence>
<dbReference type="Pfam" id="PF22936">
    <property type="entry name" value="Pol_BBD"/>
    <property type="match status" value="1"/>
</dbReference>
<organism evidence="3 4">
    <name type="scientific">Lithospermum erythrorhizon</name>
    <name type="common">Purple gromwell</name>
    <name type="synonym">Lithospermum officinale var. erythrorhizon</name>
    <dbReference type="NCBI Taxonomy" id="34254"/>
    <lineage>
        <taxon>Eukaryota</taxon>
        <taxon>Viridiplantae</taxon>
        <taxon>Streptophyta</taxon>
        <taxon>Embryophyta</taxon>
        <taxon>Tracheophyta</taxon>
        <taxon>Spermatophyta</taxon>
        <taxon>Magnoliopsida</taxon>
        <taxon>eudicotyledons</taxon>
        <taxon>Gunneridae</taxon>
        <taxon>Pentapetalae</taxon>
        <taxon>asterids</taxon>
        <taxon>lamiids</taxon>
        <taxon>Boraginales</taxon>
        <taxon>Boraginaceae</taxon>
        <taxon>Boraginoideae</taxon>
        <taxon>Lithospermeae</taxon>
        <taxon>Lithospermum</taxon>
    </lineage>
</organism>
<evidence type="ECO:0000313" key="4">
    <source>
        <dbReference type="Proteomes" id="UP001454036"/>
    </source>
</evidence>
<proteinExistence type="predicted"/>
<sequence>MNQEEQLQKRSQVVHHDPTEVMTFAVKAPHKSTSEYKPRFLPNVTCTFCNRVGHEESTCFGKHGFPDWWGDRPQVRGKLNPERGAGRGRGGSAARPLAADARAAAVCAGPRSTPAVSVVGSSISSTGAISGIPGVNSEQFQQLLSLLGTTSTTDQLDSKFSSNLWLIDTGASNHITGNLSLLSDLCDMPLCTVGLPDGTKAVSKIYGTVRLSSFVVLRNVYYVPDFLCNLISVSHFTDDIDCVVHCVRSGCFIHDRLSRTLIGLGERMGVSIICGAILTFG</sequence>
<dbReference type="InterPro" id="IPR054722">
    <property type="entry name" value="PolX-like_BBD"/>
</dbReference>
<gene>
    <name evidence="3" type="ORF">LIER_40659</name>
</gene>
<feature type="region of interest" description="Disordered" evidence="1">
    <location>
        <begin position="73"/>
        <end position="94"/>
    </location>
</feature>
<comment type="caution">
    <text evidence="3">The sequence shown here is derived from an EMBL/GenBank/DDBJ whole genome shotgun (WGS) entry which is preliminary data.</text>
</comment>
<dbReference type="PANTHER" id="PTHR34222:SF28">
    <property type="entry name" value="CCHC-TYPE DOMAIN-CONTAINING PROTEIN"/>
    <property type="match status" value="1"/>
</dbReference>
<dbReference type="PANTHER" id="PTHR34222">
    <property type="entry name" value="GAG_PRE-INTEGRS DOMAIN-CONTAINING PROTEIN"/>
    <property type="match status" value="1"/>
</dbReference>
<feature type="domain" description="Retrovirus-related Pol polyprotein from transposon TNT 1-94-like beta-barrel" evidence="2">
    <location>
        <begin position="165"/>
        <end position="238"/>
    </location>
</feature>
<keyword evidence="4" id="KW-1185">Reference proteome</keyword>
<protein>
    <recommendedName>
        <fullName evidence="2">Retrovirus-related Pol polyprotein from transposon TNT 1-94-like beta-barrel domain-containing protein</fullName>
    </recommendedName>
</protein>
<accession>A0AAV3QZY0</accession>
<dbReference type="EMBL" id="BAABME010023804">
    <property type="protein sequence ID" value="GAA0168866.1"/>
    <property type="molecule type" value="Genomic_DNA"/>
</dbReference>
<dbReference type="Proteomes" id="UP001454036">
    <property type="component" value="Unassembled WGS sequence"/>
</dbReference>
<feature type="compositionally biased region" description="Basic and acidic residues" evidence="1">
    <location>
        <begin position="73"/>
        <end position="85"/>
    </location>
</feature>
<reference evidence="3 4" key="1">
    <citation type="submission" date="2024-01" db="EMBL/GenBank/DDBJ databases">
        <title>The complete chloroplast genome sequence of Lithospermum erythrorhizon: insights into the phylogenetic relationship among Boraginaceae species and the maternal lineages of purple gromwells.</title>
        <authorList>
            <person name="Okada T."/>
            <person name="Watanabe K."/>
        </authorList>
    </citation>
    <scope>NUCLEOTIDE SEQUENCE [LARGE SCALE GENOMIC DNA]</scope>
</reference>
<evidence type="ECO:0000256" key="1">
    <source>
        <dbReference type="SAM" id="MobiDB-lite"/>
    </source>
</evidence>
<dbReference type="AlphaFoldDB" id="A0AAV3QZY0"/>
<evidence type="ECO:0000259" key="2">
    <source>
        <dbReference type="Pfam" id="PF22936"/>
    </source>
</evidence>
<name>A0AAV3QZY0_LITER</name>